<evidence type="ECO:0000313" key="4">
    <source>
        <dbReference type="Proteomes" id="UP000179807"/>
    </source>
</evidence>
<keyword evidence="4" id="KW-1185">Reference proteome</keyword>
<dbReference type="SMART" id="SM00385">
    <property type="entry name" value="CYCLIN"/>
    <property type="match status" value="1"/>
</dbReference>
<dbReference type="AlphaFoldDB" id="A0A1J4JC22"/>
<evidence type="ECO:0000259" key="2">
    <source>
        <dbReference type="SMART" id="SM00385"/>
    </source>
</evidence>
<comment type="similarity">
    <text evidence="1">Belongs to the cyclin family.</text>
</comment>
<feature type="domain" description="Cyclin-like" evidence="2">
    <location>
        <begin position="105"/>
        <end position="189"/>
    </location>
</feature>
<organism evidence="3 4">
    <name type="scientific">Tritrichomonas foetus</name>
    <dbReference type="NCBI Taxonomy" id="1144522"/>
    <lineage>
        <taxon>Eukaryota</taxon>
        <taxon>Metamonada</taxon>
        <taxon>Parabasalia</taxon>
        <taxon>Tritrichomonadida</taxon>
        <taxon>Tritrichomonadidae</taxon>
        <taxon>Tritrichomonas</taxon>
    </lineage>
</organism>
<dbReference type="InterPro" id="IPR036915">
    <property type="entry name" value="Cyclin-like_sf"/>
</dbReference>
<evidence type="ECO:0000256" key="1">
    <source>
        <dbReference type="RuleBase" id="RU000383"/>
    </source>
</evidence>
<dbReference type="InterPro" id="IPR006671">
    <property type="entry name" value="Cyclin_N"/>
</dbReference>
<dbReference type="InterPro" id="IPR013763">
    <property type="entry name" value="Cyclin-like_dom"/>
</dbReference>
<dbReference type="Proteomes" id="UP000179807">
    <property type="component" value="Unassembled WGS sequence"/>
</dbReference>
<dbReference type="Gene3D" id="1.10.472.10">
    <property type="entry name" value="Cyclin-like"/>
    <property type="match status" value="2"/>
</dbReference>
<reference evidence="3" key="1">
    <citation type="submission" date="2016-10" db="EMBL/GenBank/DDBJ databases">
        <authorList>
            <person name="Benchimol M."/>
            <person name="Almeida L.G."/>
            <person name="Vasconcelos A.T."/>
            <person name="Perreira-Neves A."/>
            <person name="Rosa I.A."/>
            <person name="Tasca T."/>
            <person name="Bogo M.R."/>
            <person name="de Souza W."/>
        </authorList>
    </citation>
    <scope>NUCLEOTIDE SEQUENCE [LARGE SCALE GENOMIC DNA]</scope>
    <source>
        <strain evidence="3">K</strain>
    </source>
</reference>
<comment type="caution">
    <text evidence="3">The sequence shown here is derived from an EMBL/GenBank/DDBJ whole genome shotgun (WGS) entry which is preliminary data.</text>
</comment>
<proteinExistence type="inferred from homology"/>
<keyword evidence="1" id="KW-0195">Cyclin</keyword>
<dbReference type="Pfam" id="PF00134">
    <property type="entry name" value="Cyclin_N"/>
    <property type="match status" value="1"/>
</dbReference>
<dbReference type="RefSeq" id="XP_068348936.1">
    <property type="nucleotide sequence ID" value="XM_068511805.1"/>
</dbReference>
<dbReference type="InterPro" id="IPR039361">
    <property type="entry name" value="Cyclin"/>
</dbReference>
<dbReference type="EMBL" id="MLAK01001220">
    <property type="protein sequence ID" value="OHS95799.1"/>
    <property type="molecule type" value="Genomic_DNA"/>
</dbReference>
<name>A0A1J4JC22_9EUKA</name>
<gene>
    <name evidence="3" type="ORF">TRFO_38045</name>
</gene>
<dbReference type="PANTHER" id="PTHR10177">
    <property type="entry name" value="CYCLINS"/>
    <property type="match status" value="1"/>
</dbReference>
<accession>A0A1J4JC22</accession>
<evidence type="ECO:0000313" key="3">
    <source>
        <dbReference type="EMBL" id="OHS95799.1"/>
    </source>
</evidence>
<dbReference type="SUPFAM" id="SSF47954">
    <property type="entry name" value="Cyclin-like"/>
    <property type="match status" value="1"/>
</dbReference>
<dbReference type="GeneID" id="94846509"/>
<protein>
    <recommendedName>
        <fullName evidence="2">Cyclin-like domain-containing protein</fullName>
    </recommendedName>
</protein>
<dbReference type="OrthoDB" id="5590282at2759"/>
<dbReference type="VEuPathDB" id="TrichDB:TRFO_38045"/>
<sequence length="331" mass="37841">MSEITSKKLLNSHSLKPENPSLFRVNAAESIWVNSPTTSSGSESESNFNSHHCFYARCPPPNITLYGDCAINRFRKEDVKRKLDVNYRTTVQTDIEDGDRNNLVSWMFQACSLLETSDSAVFVAVKLFDYLLSKIQISRDSLSLYAACSILIAVKTEDIGSMQILERLCPIARNIQDQDLLDLEFDVFKIIDYNVIFSTVYVFLMYYLSKYEKEERDLFFNITRFFAISGVSTDKTYKYGSETLAIACILLGSKVVKANIEFLGDVTNFEFLKECISIVLDSARKILYDDISNDYKPYFLAIEPQLKVFLKDHEIVQENGNFVDVNFPGIK</sequence>